<dbReference type="InterPro" id="IPR056632">
    <property type="entry name" value="DUF7730"/>
</dbReference>
<feature type="compositionally biased region" description="Low complexity" evidence="1">
    <location>
        <begin position="49"/>
        <end position="63"/>
    </location>
</feature>
<gene>
    <name evidence="3" type="ORF">P154DRAFT_522141</name>
</gene>
<name>A0A6A5WGV7_9PLEO</name>
<feature type="domain" description="DUF7730" evidence="2">
    <location>
        <begin position="96"/>
        <end position="331"/>
    </location>
</feature>
<evidence type="ECO:0000256" key="1">
    <source>
        <dbReference type="SAM" id="MobiDB-lite"/>
    </source>
</evidence>
<dbReference type="EMBL" id="ML977586">
    <property type="protein sequence ID" value="KAF2000862.1"/>
    <property type="molecule type" value="Genomic_DNA"/>
</dbReference>
<feature type="compositionally biased region" description="Polar residues" evidence="1">
    <location>
        <begin position="38"/>
        <end position="48"/>
    </location>
</feature>
<evidence type="ECO:0000313" key="3">
    <source>
        <dbReference type="EMBL" id="KAF2000862.1"/>
    </source>
</evidence>
<dbReference type="Pfam" id="PF24864">
    <property type="entry name" value="DUF7730"/>
    <property type="match status" value="1"/>
</dbReference>
<feature type="region of interest" description="Disordered" evidence="1">
    <location>
        <begin position="34"/>
        <end position="97"/>
    </location>
</feature>
<dbReference type="PANTHER" id="PTHR38790:SF9">
    <property type="entry name" value="F-BOX DOMAIN-CONTAINING PROTEIN"/>
    <property type="match status" value="1"/>
</dbReference>
<reference evidence="3" key="1">
    <citation type="journal article" date="2020" name="Stud. Mycol.">
        <title>101 Dothideomycetes genomes: a test case for predicting lifestyles and emergence of pathogens.</title>
        <authorList>
            <person name="Haridas S."/>
            <person name="Albert R."/>
            <person name="Binder M."/>
            <person name="Bloem J."/>
            <person name="Labutti K."/>
            <person name="Salamov A."/>
            <person name="Andreopoulos B."/>
            <person name="Baker S."/>
            <person name="Barry K."/>
            <person name="Bills G."/>
            <person name="Bluhm B."/>
            <person name="Cannon C."/>
            <person name="Castanera R."/>
            <person name="Culley D."/>
            <person name="Daum C."/>
            <person name="Ezra D."/>
            <person name="Gonzalez J."/>
            <person name="Henrissat B."/>
            <person name="Kuo A."/>
            <person name="Liang C."/>
            <person name="Lipzen A."/>
            <person name="Lutzoni F."/>
            <person name="Magnuson J."/>
            <person name="Mondo S."/>
            <person name="Nolan M."/>
            <person name="Ohm R."/>
            <person name="Pangilinan J."/>
            <person name="Park H.-J."/>
            <person name="Ramirez L."/>
            <person name="Alfaro M."/>
            <person name="Sun H."/>
            <person name="Tritt A."/>
            <person name="Yoshinaga Y."/>
            <person name="Zwiers L.-H."/>
            <person name="Turgeon B."/>
            <person name="Goodwin S."/>
            <person name="Spatafora J."/>
            <person name="Crous P."/>
            <person name="Grigoriev I."/>
        </authorList>
    </citation>
    <scope>NUCLEOTIDE SEQUENCE</scope>
    <source>
        <strain evidence="3">CBS 123094</strain>
    </source>
</reference>
<dbReference type="AlphaFoldDB" id="A0A6A5WGV7"/>
<organism evidence="3 4">
    <name type="scientific">Amniculicola lignicola CBS 123094</name>
    <dbReference type="NCBI Taxonomy" id="1392246"/>
    <lineage>
        <taxon>Eukaryota</taxon>
        <taxon>Fungi</taxon>
        <taxon>Dikarya</taxon>
        <taxon>Ascomycota</taxon>
        <taxon>Pezizomycotina</taxon>
        <taxon>Dothideomycetes</taxon>
        <taxon>Pleosporomycetidae</taxon>
        <taxon>Pleosporales</taxon>
        <taxon>Amniculicolaceae</taxon>
        <taxon>Amniculicola</taxon>
    </lineage>
</organism>
<proteinExistence type="predicted"/>
<dbReference type="PANTHER" id="PTHR38790">
    <property type="entry name" value="2EXR DOMAIN-CONTAINING PROTEIN-RELATED"/>
    <property type="match status" value="1"/>
</dbReference>
<evidence type="ECO:0000313" key="4">
    <source>
        <dbReference type="Proteomes" id="UP000799779"/>
    </source>
</evidence>
<accession>A0A6A5WGV7</accession>
<sequence length="340" mass="38610">MTLNGNVAQAPPMRSKLLRCLGLPSIRWVPSDIPSEGSMHQSQHRSLLSSFKAKQSPSSSSSKAKNKENNGRPIHRRKSNISLTSDPDPELDRRTHAQGQSGFFGKLPIEVRLMVYEELFVGEGGEVVHLTIRQKGRFGNFVCEEKEKAGTDGMECGCKVLVGGKDCKKIGGWRVDVLKTCRRMYSEAIRYLYIPHTFSLLHITHLLYLPTRLPSPRLDQIRTLRLRWAIRALPYLRRGTSKKYAYPEDTANWARAWDTMASMKGLRDLYVVLSDPSPANTWEAAWGENQGKLMADVKKVVQTRWFMLMVPYESCDTHLDMGECKVILRRPDGESEEEDG</sequence>
<dbReference type="Proteomes" id="UP000799779">
    <property type="component" value="Unassembled WGS sequence"/>
</dbReference>
<keyword evidence="4" id="KW-1185">Reference proteome</keyword>
<protein>
    <recommendedName>
        <fullName evidence="2">DUF7730 domain-containing protein</fullName>
    </recommendedName>
</protein>
<evidence type="ECO:0000259" key="2">
    <source>
        <dbReference type="Pfam" id="PF24864"/>
    </source>
</evidence>
<dbReference type="OrthoDB" id="4757095at2759"/>